<evidence type="ECO:0000259" key="9">
    <source>
        <dbReference type="PROSITE" id="PS50011"/>
    </source>
</evidence>
<evidence type="ECO:0000256" key="8">
    <source>
        <dbReference type="SAM" id="SignalP"/>
    </source>
</evidence>
<dbReference type="InterPro" id="IPR036179">
    <property type="entry name" value="Ig-like_dom_sf"/>
</dbReference>
<dbReference type="InterPro" id="IPR050122">
    <property type="entry name" value="RTK"/>
</dbReference>
<keyword evidence="3 7" id="KW-1133">Transmembrane helix</keyword>
<dbReference type="InterPro" id="IPR000719">
    <property type="entry name" value="Prot_kinase_dom"/>
</dbReference>
<reference evidence="11" key="1">
    <citation type="submission" date="2021-10" db="EMBL/GenBank/DDBJ databases">
        <title>Tropical sea cucumber genome reveals ecological adaptation and Cuvierian tubules defense mechanism.</title>
        <authorList>
            <person name="Chen T."/>
        </authorList>
    </citation>
    <scope>NUCLEOTIDE SEQUENCE</scope>
    <source>
        <strain evidence="11">Nanhai2018</strain>
        <tissue evidence="11">Muscle</tissue>
    </source>
</reference>
<dbReference type="InterPro" id="IPR011009">
    <property type="entry name" value="Kinase-like_dom_sf"/>
</dbReference>
<dbReference type="PROSITE" id="PS50835">
    <property type="entry name" value="IG_LIKE"/>
    <property type="match status" value="1"/>
</dbReference>
<comment type="subcellular location">
    <subcellularLocation>
        <location evidence="1">Membrane</location>
        <topology evidence="1">Single-pass membrane protein</topology>
    </subcellularLocation>
</comment>
<dbReference type="OrthoDB" id="4062651at2759"/>
<dbReference type="GO" id="GO:0005886">
    <property type="term" value="C:plasma membrane"/>
    <property type="evidence" value="ECO:0007669"/>
    <property type="project" value="TreeGrafter"/>
</dbReference>
<feature type="signal peptide" evidence="8">
    <location>
        <begin position="1"/>
        <end position="20"/>
    </location>
</feature>
<dbReference type="PRINTS" id="PR00109">
    <property type="entry name" value="TYRKINASE"/>
</dbReference>
<evidence type="ECO:0000256" key="6">
    <source>
        <dbReference type="ARBA" id="ARBA00023180"/>
    </source>
</evidence>
<dbReference type="Proteomes" id="UP001152320">
    <property type="component" value="Chromosome 10"/>
</dbReference>
<keyword evidence="4 7" id="KW-0472">Membrane</keyword>
<keyword evidence="12" id="KW-1185">Reference proteome</keyword>
<dbReference type="InterPro" id="IPR013783">
    <property type="entry name" value="Ig-like_fold"/>
</dbReference>
<comment type="caution">
    <text evidence="11">The sequence shown here is derived from an EMBL/GenBank/DDBJ whole genome shotgun (WGS) entry which is preliminary data.</text>
</comment>
<dbReference type="Gene3D" id="1.10.510.10">
    <property type="entry name" value="Transferase(Phosphotransferase) domain 1"/>
    <property type="match status" value="1"/>
</dbReference>
<dbReference type="InterPro" id="IPR001245">
    <property type="entry name" value="Ser-Thr/Tyr_kinase_cat_dom"/>
</dbReference>
<keyword evidence="5" id="KW-1015">Disulfide bond</keyword>
<dbReference type="SUPFAM" id="SSF56112">
    <property type="entry name" value="Protein kinase-like (PK-like)"/>
    <property type="match status" value="1"/>
</dbReference>
<sequence length="607" mass="69587">MDKLETFLVILWLLILGNTSHPTAKVIQCTSIVTQPYASCSIGYNDSVCLVCSISITEPGLTWEYVNSLRHLFRDGSAVYENETDKLGINKCHPTNYSLEISPASIRYKRELSCSQRKVALTKFAVRREVPVKMIVLQNQTDVLSGLITEEGRNISLQCLVVDGLSPIHLKWTVNGKEEHTESFTSLKRKGLQNFTSLFTFIVTPNDRSVSCSVQGSYTRNQTVLINITHNRNELLSLLPLFPQHVRNIFLGSLVVIMFVVMLTTIFCKRKRSRRLSSRRVSPPQPPLEVRRAVQSFFEDRGDETESNIFEAGGIQTMDLLSTSGKMKRWTARRKDESSHRVTCIAITLPEDSGPKDWCEFRMFVAYLKLIPKHKHIASILGTNTDTVPYQIIQEYVSNGSFKDFLKDQYSKIYTKSMQERSMDSDAYMTNLTQVLQICSNVIDALIFLGKHDLVHPGICSRKVLMDDRMTCKLYDCHHRYIIEREMPGFVNKVSAPLEWLAPETLTDYQYHSKSDVWSVGVFLWEVLSLGKTPYNNMNLERLKLAVKTTPPLPEPGYKCEETYLLMKGCWELDAEKRPTLDLVLEDLHYILSDLDLYETQNYEVMF</sequence>
<dbReference type="GO" id="GO:0005524">
    <property type="term" value="F:ATP binding"/>
    <property type="evidence" value="ECO:0007669"/>
    <property type="project" value="InterPro"/>
</dbReference>
<keyword evidence="2 7" id="KW-0812">Transmembrane</keyword>
<evidence type="ECO:0000313" key="11">
    <source>
        <dbReference type="EMBL" id="KAJ8035471.1"/>
    </source>
</evidence>
<evidence type="ECO:0000256" key="7">
    <source>
        <dbReference type="SAM" id="Phobius"/>
    </source>
</evidence>
<keyword evidence="8" id="KW-0732">Signal</keyword>
<evidence type="ECO:0000256" key="3">
    <source>
        <dbReference type="ARBA" id="ARBA00022989"/>
    </source>
</evidence>
<feature type="chain" id="PRO_5040170088" evidence="8">
    <location>
        <begin position="21"/>
        <end position="607"/>
    </location>
</feature>
<evidence type="ECO:0000259" key="10">
    <source>
        <dbReference type="PROSITE" id="PS50835"/>
    </source>
</evidence>
<name>A0A9Q1BYU8_HOLLE</name>
<evidence type="ECO:0000256" key="5">
    <source>
        <dbReference type="ARBA" id="ARBA00023157"/>
    </source>
</evidence>
<proteinExistence type="predicted"/>
<accession>A0A9Q1BYU8</accession>
<feature type="transmembrane region" description="Helical" evidence="7">
    <location>
        <begin position="249"/>
        <end position="268"/>
    </location>
</feature>
<dbReference type="PANTHER" id="PTHR24416">
    <property type="entry name" value="TYROSINE-PROTEIN KINASE RECEPTOR"/>
    <property type="match status" value="1"/>
</dbReference>
<dbReference type="InterPro" id="IPR013162">
    <property type="entry name" value="CD80_C2-set"/>
</dbReference>
<evidence type="ECO:0000256" key="2">
    <source>
        <dbReference type="ARBA" id="ARBA00022692"/>
    </source>
</evidence>
<dbReference type="GO" id="GO:0043235">
    <property type="term" value="C:receptor complex"/>
    <property type="evidence" value="ECO:0007669"/>
    <property type="project" value="TreeGrafter"/>
</dbReference>
<dbReference type="AlphaFoldDB" id="A0A9Q1BYU8"/>
<dbReference type="Pfam" id="PF07714">
    <property type="entry name" value="PK_Tyr_Ser-Thr"/>
    <property type="match status" value="1"/>
</dbReference>
<feature type="domain" description="Ig-like" evidence="10">
    <location>
        <begin position="131"/>
        <end position="225"/>
    </location>
</feature>
<organism evidence="11 12">
    <name type="scientific">Holothuria leucospilota</name>
    <name type="common">Black long sea cucumber</name>
    <name type="synonym">Mertensiothuria leucospilota</name>
    <dbReference type="NCBI Taxonomy" id="206669"/>
    <lineage>
        <taxon>Eukaryota</taxon>
        <taxon>Metazoa</taxon>
        <taxon>Echinodermata</taxon>
        <taxon>Eleutherozoa</taxon>
        <taxon>Echinozoa</taxon>
        <taxon>Holothuroidea</taxon>
        <taxon>Aspidochirotacea</taxon>
        <taxon>Aspidochirotida</taxon>
        <taxon>Holothuriidae</taxon>
        <taxon>Holothuria</taxon>
    </lineage>
</organism>
<dbReference type="GO" id="GO:0004714">
    <property type="term" value="F:transmembrane receptor protein tyrosine kinase activity"/>
    <property type="evidence" value="ECO:0007669"/>
    <property type="project" value="TreeGrafter"/>
</dbReference>
<dbReference type="SUPFAM" id="SSF48726">
    <property type="entry name" value="Immunoglobulin"/>
    <property type="match status" value="1"/>
</dbReference>
<gene>
    <name evidence="11" type="ORF">HOLleu_22714</name>
</gene>
<keyword evidence="6" id="KW-0325">Glycoprotein</keyword>
<dbReference type="PANTHER" id="PTHR24416:SF611">
    <property type="entry name" value="TYROSINE-PROTEIN KINASE TRANSMEMBRANE RECEPTOR ROR"/>
    <property type="match status" value="1"/>
</dbReference>
<protein>
    <submittedName>
        <fullName evidence="11">Fibroblast growth factor receptor 1</fullName>
    </submittedName>
</protein>
<dbReference type="GO" id="GO:0007169">
    <property type="term" value="P:cell surface receptor protein tyrosine kinase signaling pathway"/>
    <property type="evidence" value="ECO:0007669"/>
    <property type="project" value="TreeGrafter"/>
</dbReference>
<dbReference type="PROSITE" id="PS50011">
    <property type="entry name" value="PROTEIN_KINASE_DOM"/>
    <property type="match status" value="1"/>
</dbReference>
<dbReference type="Pfam" id="PF08205">
    <property type="entry name" value="C2-set_2"/>
    <property type="match status" value="1"/>
</dbReference>
<evidence type="ECO:0000256" key="4">
    <source>
        <dbReference type="ARBA" id="ARBA00023136"/>
    </source>
</evidence>
<dbReference type="Gene3D" id="2.60.40.10">
    <property type="entry name" value="Immunoglobulins"/>
    <property type="match status" value="1"/>
</dbReference>
<keyword evidence="11" id="KW-0675">Receptor</keyword>
<evidence type="ECO:0000313" key="12">
    <source>
        <dbReference type="Proteomes" id="UP001152320"/>
    </source>
</evidence>
<dbReference type="EMBL" id="JAIZAY010000010">
    <property type="protein sequence ID" value="KAJ8035471.1"/>
    <property type="molecule type" value="Genomic_DNA"/>
</dbReference>
<dbReference type="InterPro" id="IPR007110">
    <property type="entry name" value="Ig-like_dom"/>
</dbReference>
<evidence type="ECO:0000256" key="1">
    <source>
        <dbReference type="ARBA" id="ARBA00004167"/>
    </source>
</evidence>
<feature type="domain" description="Protein kinase" evidence="9">
    <location>
        <begin position="315"/>
        <end position="592"/>
    </location>
</feature>